<sequence>MKGQDVVLQDLASELEDIVSPINLDCEEEIETEEVEVDFPNPYEITAVCYVCEETLRIAVVTTTTGIRDLQTLLLGSLSLLCAACSRDAFCNRRPQRNGF</sequence>
<evidence type="ECO:0000256" key="1">
    <source>
        <dbReference type="ARBA" id="ARBA00022504"/>
    </source>
</evidence>
<evidence type="ECO:0000256" key="9">
    <source>
        <dbReference type="ARBA" id="ARBA00022833"/>
    </source>
</evidence>
<evidence type="ECO:0000256" key="14">
    <source>
        <dbReference type="ARBA" id="ARBA00023200"/>
    </source>
</evidence>
<keyword evidence="3 18" id="KW-1048">Host nucleus</keyword>
<gene>
    <name evidence="18 20" type="primary">E7</name>
</gene>
<keyword evidence="16 18" id="KW-0899">Viral immunoevasion</keyword>
<keyword evidence="12 18" id="KW-0010">Activator</keyword>
<comment type="PTM">
    <text evidence="18">Highly phosphorylated.</text>
</comment>
<dbReference type="GO" id="GO:0003700">
    <property type="term" value="F:DNA-binding transcription factor activity"/>
    <property type="evidence" value="ECO:0007669"/>
    <property type="project" value="UniProtKB-UniRule"/>
</dbReference>
<evidence type="ECO:0000256" key="4">
    <source>
        <dbReference type="ARBA" id="ARBA00022581"/>
    </source>
</evidence>
<keyword evidence="7 18" id="KW-0863">Zinc-finger</keyword>
<reference evidence="20 21" key="1">
    <citation type="submission" date="2014-10" db="EMBL/GenBank/DDBJ databases">
        <title>Sequence analysis of the complete genome of unclassified Bovine papillomavirus in China.</title>
        <authorList>
            <person name="Hu J."/>
            <person name="Shi C."/>
            <person name="Wang Q."/>
            <person name="Huang Y."/>
            <person name="Yan S."/>
            <person name="Huang Z."/>
            <person name="Xu J."/>
            <person name="Tao D."/>
            <person name="Zheng M."/>
        </authorList>
    </citation>
    <scope>NUCLEOTIDE SEQUENCE [LARGE SCALE GENOMIC DNA]</scope>
    <source>
        <strain evidence="20">Aks-02</strain>
    </source>
</reference>
<protein>
    <recommendedName>
        <fullName evidence="18 19">Protein E7</fullName>
    </recommendedName>
</protein>
<evidence type="ECO:0000256" key="8">
    <source>
        <dbReference type="ARBA" id="ARBA00022830"/>
    </source>
</evidence>
<keyword evidence="14 18" id="KW-1035">Host cytoplasm</keyword>
<name>A0A0B5JF71_9PAPI</name>
<evidence type="ECO:0000256" key="7">
    <source>
        <dbReference type="ARBA" id="ARBA00022771"/>
    </source>
</evidence>
<keyword evidence="13 18" id="KW-0804">Transcription</keyword>
<keyword evidence="8 18" id="KW-1114">Inhibition of host interferon signaling pathway by virus</keyword>
<evidence type="ECO:0000256" key="11">
    <source>
        <dbReference type="ARBA" id="ARBA00023125"/>
    </source>
</evidence>
<evidence type="ECO:0000256" key="19">
    <source>
        <dbReference type="PIRNR" id="PIRNR003407"/>
    </source>
</evidence>
<evidence type="ECO:0000256" key="13">
    <source>
        <dbReference type="ARBA" id="ARBA00023163"/>
    </source>
</evidence>
<keyword evidence="17 18" id="KW-1078">G1/S host cell cycle checkpoint dysregulation by virus</keyword>
<evidence type="ECO:0000256" key="10">
    <source>
        <dbReference type="ARBA" id="ARBA00023015"/>
    </source>
</evidence>
<accession>A0A0B5JF71</accession>
<keyword evidence="6 18" id="KW-0479">Metal-binding</keyword>
<keyword evidence="11 18" id="KW-0238">DNA-binding</keyword>
<dbReference type="GO" id="GO:0052170">
    <property type="term" value="P:symbiont-mediated suppression of host innate immune response"/>
    <property type="evidence" value="ECO:0007669"/>
    <property type="project" value="UniProtKB-KW"/>
</dbReference>
<keyword evidence="1 18" id="KW-1121">Modulation of host cell cycle by virus</keyword>
<comment type="domain">
    <text evidence="18">The E7 terminal domain is an intrinsically disordered domain, whose flexibility and conformational transitions confer target adaptability to the oncoprotein. It allows adaptation to a variety of protein targets and exposes the PEST degradation sequence that regulates its turnover in the cell.</text>
</comment>
<evidence type="ECO:0000256" key="3">
    <source>
        <dbReference type="ARBA" id="ARBA00022562"/>
    </source>
</evidence>
<evidence type="ECO:0000256" key="18">
    <source>
        <dbReference type="HAMAP-Rule" id="MF_04004"/>
    </source>
</evidence>
<keyword evidence="4 18" id="KW-0945">Host-virus interaction</keyword>
<evidence type="ECO:0000256" key="5">
    <source>
        <dbReference type="ARBA" id="ARBA00022632"/>
    </source>
</evidence>
<dbReference type="Gene3D" id="3.30.160.330">
    <property type="match status" value="1"/>
</dbReference>
<comment type="similarity">
    <text evidence="18 19">Belongs to the papillomaviridae E7 protein family.</text>
</comment>
<keyword evidence="5 18" id="KW-1090">Inhibition of host innate immune response by virus</keyword>
<dbReference type="GO" id="GO:0003677">
    <property type="term" value="F:DNA binding"/>
    <property type="evidence" value="ECO:0007669"/>
    <property type="project" value="UniProtKB-UniRule"/>
</dbReference>
<comment type="function">
    <text evidence="19">E7 protein has both transforming and trans-activating activities.</text>
</comment>
<keyword evidence="2 18" id="KW-0244">Early protein</keyword>
<evidence type="ECO:0000256" key="12">
    <source>
        <dbReference type="ARBA" id="ARBA00023159"/>
    </source>
</evidence>
<dbReference type="Pfam" id="PF00527">
    <property type="entry name" value="E7"/>
    <property type="match status" value="1"/>
</dbReference>
<evidence type="ECO:0000256" key="2">
    <source>
        <dbReference type="ARBA" id="ARBA00022518"/>
    </source>
</evidence>
<comment type="function">
    <text evidence="18">Plays a role in viral genome replication by driving entry of quiescent cells into the cell cycle. Stimulation of progression from G1 to S phase allows the virus to efficiently use the cellular DNA replicating machinery to achieve viral genome replication. E7 protein has both transforming and trans-activating activities. Induces the disassembly of the E2F1 transcription factor from RB1, with subsequent transcriptional activation of E2F1-regulated S-phase genes. Interferes with host histone deacetylation mediated by HDAC1 and HDAC2, leading to transcription activation. Plays also a role in the inhibition of both antiviral and antiproliferative functions of host interferon alpha. Interaction with host TMEM173/STING impairs the ability of TMEM173/STING to sense cytosolic DNA and promote the production of type I interferon (IFN-alpha and IFN-beta).</text>
</comment>
<dbReference type="GO" id="GO:0039645">
    <property type="term" value="P:symbiont-mediated perturbation of host cell cycle G1/S transition checkpoint"/>
    <property type="evidence" value="ECO:0007669"/>
    <property type="project" value="UniProtKB-UniRule"/>
</dbReference>
<keyword evidence="9 18" id="KW-0862">Zinc</keyword>
<dbReference type="SUPFAM" id="SSF161234">
    <property type="entry name" value="E7 C-terminal domain-like"/>
    <property type="match status" value="1"/>
</dbReference>
<comment type="subcellular location">
    <subcellularLocation>
        <location evidence="18">Host cytoplasm</location>
    </subcellularLocation>
    <subcellularLocation>
        <location evidence="18">Host nucleus</location>
    </subcellularLocation>
    <text evidence="18">Predominantly found in the host nucleus.</text>
</comment>
<keyword evidence="15" id="KW-0922">Interferon antiviral system evasion</keyword>
<dbReference type="EMBL" id="KM983393">
    <property type="protein sequence ID" value="AJG05908.1"/>
    <property type="molecule type" value="Genomic_DNA"/>
</dbReference>
<dbReference type="Proteomes" id="UP000158899">
    <property type="component" value="Segment"/>
</dbReference>
<dbReference type="GO" id="GO:0008270">
    <property type="term" value="F:zinc ion binding"/>
    <property type="evidence" value="ECO:0007669"/>
    <property type="project" value="UniProtKB-KW"/>
</dbReference>
<comment type="subunit">
    <text evidence="18">Homodimer. Homooligomer. Interacts with host RB1; this interaction induces dissociation of RB1-E2F1 complex thereby disrupting RB1 activity. Interacts with host EP300; this interaction represses EP300 transcriptional activity. Interacts with protein E2; this interaction inhibits E7 oncogenic activity. Interacts with host TMEM173/STING; this interaction impairs the ability of TMEM173/STING to sense cytosolic DNA and promote the production of type I interferon (IFN-alpha and IFN-beta).</text>
</comment>
<evidence type="ECO:0000256" key="6">
    <source>
        <dbReference type="ARBA" id="ARBA00022723"/>
    </source>
</evidence>
<dbReference type="HAMAP" id="MF_04004">
    <property type="entry name" value="PPV_E7"/>
    <property type="match status" value="1"/>
</dbReference>
<evidence type="ECO:0000256" key="15">
    <source>
        <dbReference type="ARBA" id="ARBA00023258"/>
    </source>
</evidence>
<dbReference type="InterPro" id="IPR000148">
    <property type="entry name" value="Papilloma_E7"/>
</dbReference>
<organism evidence="20 21">
    <name type="scientific">Bos taurus papillomavirus 15</name>
    <dbReference type="NCBI Taxonomy" id="1969700"/>
    <lineage>
        <taxon>Viruses</taxon>
        <taxon>Monodnaviria</taxon>
        <taxon>Shotokuvirae</taxon>
        <taxon>Cossaviricota</taxon>
        <taxon>Papovaviricetes</taxon>
        <taxon>Zurhausenvirales</taxon>
        <taxon>Papillomaviridae</taxon>
        <taxon>Firstpapillomavirinae</taxon>
        <taxon>Xipapillomavirus</taxon>
        <taxon>Xipapillomavirus 1</taxon>
    </lineage>
</organism>
<proteinExistence type="inferred from homology"/>
<dbReference type="GO" id="GO:0019904">
    <property type="term" value="F:protein domain specific binding"/>
    <property type="evidence" value="ECO:0007669"/>
    <property type="project" value="UniProtKB-UniRule"/>
</dbReference>
<dbReference type="GO" id="GO:0042025">
    <property type="term" value="C:host cell nucleus"/>
    <property type="evidence" value="ECO:0007669"/>
    <property type="project" value="UniProtKB-SubCell"/>
</dbReference>
<dbReference type="PIRSF" id="PIRSF003407">
    <property type="entry name" value="Papvi_E7"/>
    <property type="match status" value="1"/>
</dbReference>
<comment type="caution">
    <text evidence="18">Lacks conserved residue(s) required for the propagation of feature annotation.</text>
</comment>
<evidence type="ECO:0000256" key="16">
    <source>
        <dbReference type="ARBA" id="ARBA00023280"/>
    </source>
</evidence>
<evidence type="ECO:0000313" key="20">
    <source>
        <dbReference type="EMBL" id="AJG05908.1"/>
    </source>
</evidence>
<keyword evidence="10 18" id="KW-0805">Transcription regulation</keyword>
<dbReference type="GO" id="GO:0006351">
    <property type="term" value="P:DNA-templated transcription"/>
    <property type="evidence" value="ECO:0007669"/>
    <property type="project" value="UniProtKB-UniRule"/>
</dbReference>
<evidence type="ECO:0000256" key="17">
    <source>
        <dbReference type="ARBA" id="ARBA00023309"/>
    </source>
</evidence>
<feature type="short sequence motif" description="Nuclear export signal" evidence="18">
    <location>
        <begin position="67"/>
        <end position="75"/>
    </location>
</feature>
<dbReference type="GO" id="GO:0030430">
    <property type="term" value="C:host cell cytoplasm"/>
    <property type="evidence" value="ECO:0007669"/>
    <property type="project" value="UniProtKB-SubCell"/>
</dbReference>
<feature type="short sequence motif" description="LXCXE motif; interaction with host RB1 and TMEM173/STING" evidence="18">
    <location>
        <begin position="24"/>
        <end position="28"/>
    </location>
</feature>
<dbReference type="GO" id="GO:0039502">
    <property type="term" value="P:symbiont-mediated suppression of host type I interferon-mediated signaling pathway"/>
    <property type="evidence" value="ECO:0007669"/>
    <property type="project" value="UniProtKB-UniRule"/>
</dbReference>
<evidence type="ECO:0000313" key="21">
    <source>
        <dbReference type="Proteomes" id="UP000158899"/>
    </source>
</evidence>
<feature type="zinc finger region" evidence="18">
    <location>
        <begin position="49"/>
        <end position="85"/>
    </location>
</feature>